<dbReference type="InterPro" id="IPR007709">
    <property type="entry name" value="N-FG_amidohydro"/>
</dbReference>
<evidence type="ECO:0000313" key="1">
    <source>
        <dbReference type="EMBL" id="MFC6999658.1"/>
    </source>
</evidence>
<name>A0ABW2DRF1_9BACT</name>
<dbReference type="Proteomes" id="UP001596405">
    <property type="component" value="Unassembled WGS sequence"/>
</dbReference>
<comment type="caution">
    <text evidence="1">The sequence shown here is derived from an EMBL/GenBank/DDBJ whole genome shotgun (WGS) entry which is preliminary data.</text>
</comment>
<organism evidence="1 2">
    <name type="scientific">Rufibacter roseus</name>
    <dbReference type="NCBI Taxonomy" id="1567108"/>
    <lineage>
        <taxon>Bacteria</taxon>
        <taxon>Pseudomonadati</taxon>
        <taxon>Bacteroidota</taxon>
        <taxon>Cytophagia</taxon>
        <taxon>Cytophagales</taxon>
        <taxon>Hymenobacteraceae</taxon>
        <taxon>Rufibacter</taxon>
    </lineage>
</organism>
<dbReference type="SUPFAM" id="SSF53187">
    <property type="entry name" value="Zn-dependent exopeptidases"/>
    <property type="match status" value="1"/>
</dbReference>
<sequence length="234" mass="27448">MREENLKILITCEHGGNIIPEEYSTTFSGGKEELESHRGYDIGALELFQNFESNIGDFTHFSQTSRLLVELNRSLHHPKLYSEFTQHIAPDVKEKILQEHYFPYRNQVETKIGEWVRDGLKVLHLSVHSFTPVMSGKLRNTDIGLLYDPSRAREQLFAAHWRQQLHKSAPQFKVRYNYPYKGTADGFVTHLRKEFNDEQYAGLELEVNQKFPEQKHEKWEQLKNVLVSSFRQAL</sequence>
<keyword evidence="2" id="KW-1185">Reference proteome</keyword>
<evidence type="ECO:0000313" key="2">
    <source>
        <dbReference type="Proteomes" id="UP001596405"/>
    </source>
</evidence>
<dbReference type="EMBL" id="JBHSYQ010000016">
    <property type="protein sequence ID" value="MFC6999658.1"/>
    <property type="molecule type" value="Genomic_DNA"/>
</dbReference>
<dbReference type="RefSeq" id="WP_066620941.1">
    <property type="nucleotide sequence ID" value="NZ_JBHSYQ010000016.1"/>
</dbReference>
<gene>
    <name evidence="1" type="ORF">ACFQHR_18630</name>
</gene>
<reference evidence="2" key="1">
    <citation type="journal article" date="2019" name="Int. J. Syst. Evol. Microbiol.">
        <title>The Global Catalogue of Microorganisms (GCM) 10K type strain sequencing project: providing services to taxonomists for standard genome sequencing and annotation.</title>
        <authorList>
            <consortium name="The Broad Institute Genomics Platform"/>
            <consortium name="The Broad Institute Genome Sequencing Center for Infectious Disease"/>
            <person name="Wu L."/>
            <person name="Ma J."/>
        </authorList>
    </citation>
    <scope>NUCLEOTIDE SEQUENCE [LARGE SCALE GENOMIC DNA]</scope>
    <source>
        <strain evidence="2">CGMCC 4.7393</strain>
    </source>
</reference>
<dbReference type="Pfam" id="PF05013">
    <property type="entry name" value="FGase"/>
    <property type="match status" value="1"/>
</dbReference>
<accession>A0ABW2DRF1</accession>
<protein>
    <submittedName>
        <fullName evidence="1">N-formylglutamate amidohydrolase</fullName>
    </submittedName>
</protein>
<proteinExistence type="predicted"/>
<dbReference type="Gene3D" id="3.40.630.40">
    <property type="entry name" value="Zn-dependent exopeptidases"/>
    <property type="match status" value="1"/>
</dbReference>